<organism evidence="1 2">
    <name type="scientific">Romanomermis culicivorax</name>
    <name type="common">Nematode worm</name>
    <dbReference type="NCBI Taxonomy" id="13658"/>
    <lineage>
        <taxon>Eukaryota</taxon>
        <taxon>Metazoa</taxon>
        <taxon>Ecdysozoa</taxon>
        <taxon>Nematoda</taxon>
        <taxon>Enoplea</taxon>
        <taxon>Dorylaimia</taxon>
        <taxon>Mermithida</taxon>
        <taxon>Mermithoidea</taxon>
        <taxon>Mermithidae</taxon>
        <taxon>Romanomermis</taxon>
    </lineage>
</organism>
<name>A0A915JP69_ROMCU</name>
<dbReference type="WBParaSite" id="nRc.2.0.1.t27893-RA">
    <property type="protein sequence ID" value="nRc.2.0.1.t27893-RA"/>
    <property type="gene ID" value="nRc.2.0.1.g27893"/>
</dbReference>
<accession>A0A915JP69</accession>
<evidence type="ECO:0000313" key="1">
    <source>
        <dbReference type="Proteomes" id="UP000887565"/>
    </source>
</evidence>
<dbReference type="AlphaFoldDB" id="A0A915JP69"/>
<protein>
    <submittedName>
        <fullName evidence="2">Uncharacterized protein</fullName>
    </submittedName>
</protein>
<reference evidence="2" key="1">
    <citation type="submission" date="2022-11" db="UniProtKB">
        <authorList>
            <consortium name="WormBaseParasite"/>
        </authorList>
    </citation>
    <scope>IDENTIFICATION</scope>
</reference>
<sequence>MKKEKIFNRARNNYKPNIAGWSYYCKPTCKKVMKRYHSKKTARGISHGSFRYASCNGTERDET</sequence>
<keyword evidence="1" id="KW-1185">Reference proteome</keyword>
<proteinExistence type="predicted"/>
<dbReference type="Proteomes" id="UP000887565">
    <property type="component" value="Unplaced"/>
</dbReference>
<evidence type="ECO:0000313" key="2">
    <source>
        <dbReference type="WBParaSite" id="nRc.2.0.1.t27893-RA"/>
    </source>
</evidence>